<dbReference type="PROSITE" id="PS00101">
    <property type="entry name" value="HEXAPEP_TRANSFERASES"/>
    <property type="match status" value="1"/>
</dbReference>
<dbReference type="Pfam" id="PF00132">
    <property type="entry name" value="Hexapep"/>
    <property type="match status" value="1"/>
</dbReference>
<protein>
    <recommendedName>
        <fullName evidence="5">Acetyltransferase</fullName>
        <ecNumber evidence="5">2.3.1.-</ecNumber>
    </recommendedName>
</protein>
<dbReference type="Proteomes" id="UP000019248">
    <property type="component" value="Unassembled WGS sequence"/>
</dbReference>
<dbReference type="PANTHER" id="PTHR43017">
    <property type="entry name" value="GALACTOSIDE O-ACETYLTRANSFERASE"/>
    <property type="match status" value="1"/>
</dbReference>
<dbReference type="InterPro" id="IPR024688">
    <property type="entry name" value="Mac_dom"/>
</dbReference>
<dbReference type="SUPFAM" id="SSF51161">
    <property type="entry name" value="Trimeric LpxA-like enzymes"/>
    <property type="match status" value="1"/>
</dbReference>
<proteinExistence type="inferred from homology"/>
<name>W7D5Q4_9LIST</name>
<accession>W7D5Q4</accession>
<dbReference type="GO" id="GO:0008870">
    <property type="term" value="F:galactoside O-acetyltransferase activity"/>
    <property type="evidence" value="ECO:0007669"/>
    <property type="project" value="TreeGrafter"/>
</dbReference>
<dbReference type="InterPro" id="IPR039369">
    <property type="entry name" value="LacA-like"/>
</dbReference>
<dbReference type="EMBL" id="AODL01000013">
    <property type="protein sequence ID" value="EUJ44300.1"/>
    <property type="molecule type" value="Genomic_DNA"/>
</dbReference>
<sequence length="188" mass="20648">MNEKEKMMAGLPYDSRDAELIGRYKLARNYLLTLNNTSNIDDKEQILKMLLGAVGNGAWIETPFMCDYGNNIKIGANTFINYNCVFIDDNLITIGENCLLGPNVQLYTSEHPIDAKSRIIDFKTHTRYITTTKPITIGDNVWIGGNVVILPGVTIGDNVTIGAGSVVTKSIPSDRLAVGNPAKVVREI</sequence>
<evidence type="ECO:0000256" key="2">
    <source>
        <dbReference type="ARBA" id="ARBA00022679"/>
    </source>
</evidence>
<dbReference type="EC" id="2.3.1.-" evidence="5"/>
<dbReference type="InterPro" id="IPR001451">
    <property type="entry name" value="Hexapep"/>
</dbReference>
<evidence type="ECO:0000256" key="4">
    <source>
        <dbReference type="ARBA" id="ARBA00023315"/>
    </source>
</evidence>
<gene>
    <name evidence="7" type="ORF">PRIP_10402</name>
</gene>
<keyword evidence="4 5" id="KW-0012">Acyltransferase</keyword>
<evidence type="ECO:0000313" key="7">
    <source>
        <dbReference type="EMBL" id="EUJ44300.1"/>
    </source>
</evidence>
<evidence type="ECO:0000256" key="3">
    <source>
        <dbReference type="ARBA" id="ARBA00022737"/>
    </source>
</evidence>
<dbReference type="FunFam" id="2.160.10.10:FF:000025">
    <property type="entry name" value="Hexapeptide-repeat containing-acetyltransferase"/>
    <property type="match status" value="1"/>
</dbReference>
<evidence type="ECO:0000259" key="6">
    <source>
        <dbReference type="SMART" id="SM01266"/>
    </source>
</evidence>
<dbReference type="RefSeq" id="WP_036101002.1">
    <property type="nucleotide sequence ID" value="NZ_AODL01000013.1"/>
</dbReference>
<dbReference type="SMART" id="SM01266">
    <property type="entry name" value="Mac"/>
    <property type="match status" value="1"/>
</dbReference>
<evidence type="ECO:0000313" key="8">
    <source>
        <dbReference type="Proteomes" id="UP000019248"/>
    </source>
</evidence>
<dbReference type="PATRIC" id="fig|1265816.5.peg.2058"/>
<comment type="caution">
    <text evidence="7">The sequence shown here is derived from an EMBL/GenBank/DDBJ whole genome shotgun (WGS) entry which is preliminary data.</text>
</comment>
<dbReference type="CDD" id="cd03357">
    <property type="entry name" value="LbH_MAT_GAT"/>
    <property type="match status" value="1"/>
</dbReference>
<reference evidence="7 8" key="1">
    <citation type="journal article" date="2014" name="Int. J. Syst. Evol. Microbiol.">
        <title>Listeria floridensis sp. nov., Listeria aquatica sp. nov., Listeria cornellensis sp. nov., Listeria riparia sp. nov. and Listeria grandensis sp. nov., from agricultural and natural environments.</title>
        <authorList>
            <person name="den Bakker H.C."/>
            <person name="Warchocki S."/>
            <person name="Wright E.M."/>
            <person name="Allred A.F."/>
            <person name="Ahlstrom C."/>
            <person name="Manuel C.S."/>
            <person name="Stasiewicz M.J."/>
            <person name="Burrell A."/>
            <person name="Roof S."/>
            <person name="Strawn L."/>
            <person name="Fortes E.D."/>
            <person name="Nightingale K.K."/>
            <person name="Kephart D."/>
            <person name="Wiedmann M."/>
        </authorList>
    </citation>
    <scope>NUCLEOTIDE SEQUENCE [LARGE SCALE GENOMIC DNA]</scope>
    <source>
        <strain evidence="7 8">FSL S10-1204</strain>
    </source>
</reference>
<keyword evidence="3" id="KW-0677">Repeat</keyword>
<comment type="similarity">
    <text evidence="1 5">Belongs to the transferase hexapeptide repeat family.</text>
</comment>
<dbReference type="AlphaFoldDB" id="W7D5Q4"/>
<dbReference type="Pfam" id="PF14602">
    <property type="entry name" value="Hexapep_2"/>
    <property type="match status" value="1"/>
</dbReference>
<evidence type="ECO:0000256" key="1">
    <source>
        <dbReference type="ARBA" id="ARBA00007274"/>
    </source>
</evidence>
<evidence type="ECO:0000256" key="5">
    <source>
        <dbReference type="RuleBase" id="RU367021"/>
    </source>
</evidence>
<dbReference type="InterPro" id="IPR018357">
    <property type="entry name" value="Hexapep_transf_CS"/>
</dbReference>
<feature type="domain" description="Maltose/galactoside acetyltransferase" evidence="6">
    <location>
        <begin position="4"/>
        <end position="56"/>
    </location>
</feature>
<dbReference type="PANTHER" id="PTHR43017:SF1">
    <property type="entry name" value="ACETYLTRANSFERASE YJL218W-RELATED"/>
    <property type="match status" value="1"/>
</dbReference>
<dbReference type="Gene3D" id="2.160.10.10">
    <property type="entry name" value="Hexapeptide repeat proteins"/>
    <property type="match status" value="1"/>
</dbReference>
<dbReference type="InterPro" id="IPR011004">
    <property type="entry name" value="Trimer_LpxA-like_sf"/>
</dbReference>
<dbReference type="OrthoDB" id="9812571at2"/>
<keyword evidence="2 5" id="KW-0808">Transferase</keyword>
<dbReference type="Pfam" id="PF12464">
    <property type="entry name" value="Mac"/>
    <property type="match status" value="1"/>
</dbReference>
<keyword evidence="8" id="KW-1185">Reference proteome</keyword>
<organism evidence="7 8">
    <name type="scientific">Listeria riparia FSL S10-1204</name>
    <dbReference type="NCBI Taxonomy" id="1265816"/>
    <lineage>
        <taxon>Bacteria</taxon>
        <taxon>Bacillati</taxon>
        <taxon>Bacillota</taxon>
        <taxon>Bacilli</taxon>
        <taxon>Bacillales</taxon>
        <taxon>Listeriaceae</taxon>
        <taxon>Listeria</taxon>
    </lineage>
</organism>